<reference evidence="1 2" key="1">
    <citation type="submission" date="2018-08" db="EMBL/GenBank/DDBJ databases">
        <title>A genome reference for cultivated species of the human gut microbiota.</title>
        <authorList>
            <person name="Zou Y."/>
            <person name="Xue W."/>
            <person name="Luo G."/>
        </authorList>
    </citation>
    <scope>NUCLEOTIDE SEQUENCE [LARGE SCALE GENOMIC DNA]</scope>
    <source>
        <strain evidence="1 2">AM27-46</strain>
    </source>
</reference>
<dbReference type="Gene3D" id="3.90.550.10">
    <property type="entry name" value="Spore Coat Polysaccharide Biosynthesis Protein SpsA, Chain A"/>
    <property type="match status" value="1"/>
</dbReference>
<evidence type="ECO:0000313" key="2">
    <source>
        <dbReference type="Proteomes" id="UP000284640"/>
    </source>
</evidence>
<name>A0A414JTL6_BACUN</name>
<dbReference type="InterPro" id="IPR029044">
    <property type="entry name" value="Nucleotide-diphossugar_trans"/>
</dbReference>
<comment type="caution">
    <text evidence="1">The sequence shown here is derived from an EMBL/GenBank/DDBJ whole genome shotgun (WGS) entry which is preliminary data.</text>
</comment>
<proteinExistence type="predicted"/>
<accession>A0A414JTL6</accession>
<gene>
    <name evidence="1" type="ORF">DW729_01215</name>
</gene>
<dbReference type="AlphaFoldDB" id="A0A414JTL6"/>
<dbReference type="RefSeq" id="WP_118930792.1">
    <property type="nucleotide sequence ID" value="NZ_JANUKX010000001.1"/>
</dbReference>
<dbReference type="EMBL" id="QSKL01000001">
    <property type="protein sequence ID" value="RHE62042.1"/>
    <property type="molecule type" value="Genomic_DNA"/>
</dbReference>
<dbReference type="SUPFAM" id="SSF53448">
    <property type="entry name" value="Nucleotide-diphospho-sugar transferases"/>
    <property type="match status" value="1"/>
</dbReference>
<protein>
    <submittedName>
        <fullName evidence="1">Glycosyltransferase family 2 protein</fullName>
    </submittedName>
</protein>
<dbReference type="Proteomes" id="UP000284640">
    <property type="component" value="Unassembled WGS sequence"/>
</dbReference>
<organism evidence="1 2">
    <name type="scientific">Bacteroides uniformis</name>
    <dbReference type="NCBI Taxonomy" id="820"/>
    <lineage>
        <taxon>Bacteria</taxon>
        <taxon>Pseudomonadati</taxon>
        <taxon>Bacteroidota</taxon>
        <taxon>Bacteroidia</taxon>
        <taxon>Bacteroidales</taxon>
        <taxon>Bacteroidaceae</taxon>
        <taxon>Bacteroides</taxon>
    </lineage>
</organism>
<keyword evidence="1" id="KW-0808">Transferase</keyword>
<sequence length="274" mass="32247">MKICVLIRVYDRIEDLRYNLEIIKNTWKKYTYDLVVVSNGKDKGYNVTEDIYRKADKVVVLEKNAGHLKGNSQLLLEGMNSIDVTVYDYLIILEADTWLYSDKLIEKYVGKLSVSSAVWASARWYDRFYSLATDFAIIKSSFLEKHTEIFDFETYPECKVCNYLIHLGYSYILIKENMNVQLPSYLKRMPFAPKGRFYAYPISQMVTHHIEDIRGGIGAKKKCFNIVACCNYFNEMNLPCVYIYMANLYMRLIHLCDKCLLRRSWYSKRKLLSV</sequence>
<dbReference type="CDD" id="cd00761">
    <property type="entry name" value="Glyco_tranf_GTA_type"/>
    <property type="match status" value="1"/>
</dbReference>
<evidence type="ECO:0000313" key="1">
    <source>
        <dbReference type="EMBL" id="RHE62042.1"/>
    </source>
</evidence>
<dbReference type="GO" id="GO:0016740">
    <property type="term" value="F:transferase activity"/>
    <property type="evidence" value="ECO:0007669"/>
    <property type="project" value="UniProtKB-KW"/>
</dbReference>